<proteinExistence type="predicted"/>
<sequence length="224" mass="24231">MEECSPCLLDELLTSPNRLLLVKKPGSLDLYYVPTTLVVMAPVSFPPKLLAMPKSDIFGFISMSSKTLLGPKPPSPSLLLKEKLLVASKIVAKSNNVASSLTTRLPESRSCAIGFCTPPLVVLEDQTTLPELFTRVRFPCVVKLSIPFLSFSGVSLLATHTTVCTDTLLNHIPRYRLLDVGVGEKNPNSKFPPDETIVFPSLIGSSLGILSAALDSPSMIGRDY</sequence>
<accession>A0A9J6A704</accession>
<evidence type="ECO:0000313" key="2">
    <source>
        <dbReference type="Proteomes" id="UP000824120"/>
    </source>
</evidence>
<keyword evidence="2" id="KW-1185">Reference proteome</keyword>
<dbReference type="Proteomes" id="UP000824120">
    <property type="component" value="Chromosome 2"/>
</dbReference>
<dbReference type="OrthoDB" id="1807560at2759"/>
<reference evidence="1 2" key="1">
    <citation type="submission" date="2020-09" db="EMBL/GenBank/DDBJ databases">
        <title>De no assembly of potato wild relative species, Solanum commersonii.</title>
        <authorList>
            <person name="Cho K."/>
        </authorList>
    </citation>
    <scope>NUCLEOTIDE SEQUENCE [LARGE SCALE GENOMIC DNA]</scope>
    <source>
        <strain evidence="1">LZ3.2</strain>
        <tissue evidence="1">Leaf</tissue>
    </source>
</reference>
<dbReference type="EMBL" id="JACXVP010000002">
    <property type="protein sequence ID" value="KAG5620012.1"/>
    <property type="molecule type" value="Genomic_DNA"/>
</dbReference>
<organism evidence="1 2">
    <name type="scientific">Solanum commersonii</name>
    <name type="common">Commerson's wild potato</name>
    <name type="synonym">Commerson's nightshade</name>
    <dbReference type="NCBI Taxonomy" id="4109"/>
    <lineage>
        <taxon>Eukaryota</taxon>
        <taxon>Viridiplantae</taxon>
        <taxon>Streptophyta</taxon>
        <taxon>Embryophyta</taxon>
        <taxon>Tracheophyta</taxon>
        <taxon>Spermatophyta</taxon>
        <taxon>Magnoliopsida</taxon>
        <taxon>eudicotyledons</taxon>
        <taxon>Gunneridae</taxon>
        <taxon>Pentapetalae</taxon>
        <taxon>asterids</taxon>
        <taxon>lamiids</taxon>
        <taxon>Solanales</taxon>
        <taxon>Solanaceae</taxon>
        <taxon>Solanoideae</taxon>
        <taxon>Solaneae</taxon>
        <taxon>Solanum</taxon>
    </lineage>
</organism>
<comment type="caution">
    <text evidence="1">The sequence shown here is derived from an EMBL/GenBank/DDBJ whole genome shotgun (WGS) entry which is preliminary data.</text>
</comment>
<evidence type="ECO:0000313" key="1">
    <source>
        <dbReference type="EMBL" id="KAG5620012.1"/>
    </source>
</evidence>
<protein>
    <submittedName>
        <fullName evidence="1">Uncharacterized protein</fullName>
    </submittedName>
</protein>
<dbReference type="AlphaFoldDB" id="A0A9J6A704"/>
<name>A0A9J6A704_SOLCO</name>
<gene>
    <name evidence="1" type="ORF">H5410_005230</name>
</gene>